<dbReference type="Gene3D" id="3.30.10.20">
    <property type="match status" value="3"/>
</dbReference>
<evidence type="ECO:0000313" key="16">
    <source>
        <dbReference type="Proteomes" id="UP000000376"/>
    </source>
</evidence>
<keyword evidence="4" id="KW-0677">Repeat</keyword>
<dbReference type="GO" id="GO:0004674">
    <property type="term" value="F:protein serine/threonine kinase activity"/>
    <property type="evidence" value="ECO:0007669"/>
    <property type="project" value="UniProtKB-KW"/>
</dbReference>
<feature type="region of interest" description="Disordered" evidence="11">
    <location>
        <begin position="580"/>
        <end position="633"/>
    </location>
</feature>
<dbReference type="InterPro" id="IPR008271">
    <property type="entry name" value="Ser/Thr_kinase_AS"/>
</dbReference>
<feature type="binding site" evidence="10">
    <location>
        <position position="41"/>
    </location>
    <ligand>
        <name>ATP</name>
        <dbReference type="ChEBI" id="CHEBI:30616"/>
    </ligand>
</feature>
<dbReference type="EMBL" id="CP002045">
    <property type="protein sequence ID" value="ADH91866.1"/>
    <property type="molecule type" value="Genomic_DNA"/>
</dbReference>
<dbReference type="GO" id="GO:0045717">
    <property type="term" value="P:negative regulation of fatty acid biosynthetic process"/>
    <property type="evidence" value="ECO:0007669"/>
    <property type="project" value="UniProtKB-ARBA"/>
</dbReference>
<dbReference type="KEGG" id="ahe:Arch_0102"/>
<feature type="transmembrane region" description="Helical" evidence="12">
    <location>
        <begin position="338"/>
        <end position="359"/>
    </location>
</feature>
<evidence type="ECO:0000256" key="11">
    <source>
        <dbReference type="SAM" id="MobiDB-lite"/>
    </source>
</evidence>
<proteinExistence type="predicted"/>
<reference evidence="15 16" key="1">
    <citation type="journal article" date="2010" name="Stand. Genomic Sci.">
        <title>Complete genome sequence of Arcanobacterium haemolyticum type strain (11018).</title>
        <authorList>
            <person name="Yasawong M."/>
            <person name="Teshima H."/>
            <person name="Lapidus A."/>
            <person name="Nolan M."/>
            <person name="Lucas S."/>
            <person name="Glavina Del Rio T."/>
            <person name="Tice H."/>
            <person name="Cheng J."/>
            <person name="Bruce D."/>
            <person name="Detter C."/>
            <person name="Tapia R."/>
            <person name="Han C."/>
            <person name="Goodwin L."/>
            <person name="Pitluck S."/>
            <person name="Liolios K."/>
            <person name="Ivanova N."/>
            <person name="Mavromatis K."/>
            <person name="Mikhailova N."/>
            <person name="Pati A."/>
            <person name="Chen A."/>
            <person name="Palaniappan K."/>
            <person name="Land M."/>
            <person name="Hauser L."/>
            <person name="Chang Y."/>
            <person name="Jeffries C."/>
            <person name="Rohde M."/>
            <person name="Sikorski J."/>
            <person name="Pukall R."/>
            <person name="Goker M."/>
            <person name="Woyke T."/>
            <person name="Bristow J."/>
            <person name="Eisen J."/>
            <person name="Markowitz V."/>
            <person name="Hugenholtz P."/>
            <person name="Kyrpides N."/>
            <person name="Klenk H."/>
        </authorList>
    </citation>
    <scope>NUCLEOTIDE SEQUENCE [LARGE SCALE GENOMIC DNA]</scope>
    <source>
        <strain evidence="16">ATCC 9345 / DSM 20595 / CCUG 17215 / LMG 16163 / NBRC 15585 / NCTC 8452 / 11018</strain>
    </source>
</reference>
<evidence type="ECO:0000256" key="1">
    <source>
        <dbReference type="ARBA" id="ARBA00012513"/>
    </source>
</evidence>
<dbReference type="eggNOG" id="COG0515">
    <property type="taxonomic scope" value="Bacteria"/>
</dbReference>
<keyword evidence="2 15" id="KW-0723">Serine/threonine-protein kinase</keyword>
<keyword evidence="12" id="KW-1133">Transmembrane helix</keyword>
<evidence type="ECO:0000256" key="8">
    <source>
        <dbReference type="ARBA" id="ARBA00047899"/>
    </source>
</evidence>
<evidence type="ECO:0000256" key="12">
    <source>
        <dbReference type="SAM" id="Phobius"/>
    </source>
</evidence>
<evidence type="ECO:0000256" key="2">
    <source>
        <dbReference type="ARBA" id="ARBA00022527"/>
    </source>
</evidence>
<name>D7BLR7_ARCHD</name>
<evidence type="ECO:0000313" key="15">
    <source>
        <dbReference type="EMBL" id="ADH91866.1"/>
    </source>
</evidence>
<dbReference type="FunFam" id="1.10.510.10:FF:000021">
    <property type="entry name" value="Serine/threonine protein kinase"/>
    <property type="match status" value="1"/>
</dbReference>
<dbReference type="SMART" id="SM00220">
    <property type="entry name" value="S_TKc"/>
    <property type="match status" value="1"/>
</dbReference>
<dbReference type="PROSITE" id="PS00108">
    <property type="entry name" value="PROTEIN_KINASE_ST"/>
    <property type="match status" value="1"/>
</dbReference>
<dbReference type="PROSITE" id="PS00107">
    <property type="entry name" value="PROTEIN_KINASE_ATP"/>
    <property type="match status" value="1"/>
</dbReference>
<dbReference type="Gene3D" id="3.30.200.20">
    <property type="entry name" value="Phosphorylase Kinase, domain 1"/>
    <property type="match status" value="1"/>
</dbReference>
<evidence type="ECO:0000256" key="9">
    <source>
        <dbReference type="ARBA" id="ARBA00048679"/>
    </source>
</evidence>
<evidence type="ECO:0000256" key="6">
    <source>
        <dbReference type="ARBA" id="ARBA00022777"/>
    </source>
</evidence>
<evidence type="ECO:0000259" key="14">
    <source>
        <dbReference type="PROSITE" id="PS51178"/>
    </source>
</evidence>
<feature type="domain" description="PASTA" evidence="14">
    <location>
        <begin position="437"/>
        <end position="506"/>
    </location>
</feature>
<dbReference type="OrthoDB" id="9762169at2"/>
<keyword evidence="3" id="KW-0808">Transferase</keyword>
<dbReference type="FunFam" id="3.30.200.20:FF:000035">
    <property type="entry name" value="Serine/threonine protein kinase Stk1"/>
    <property type="match status" value="1"/>
</dbReference>
<comment type="catalytic activity">
    <reaction evidence="9">
        <text>L-seryl-[protein] + ATP = O-phospho-L-seryl-[protein] + ADP + H(+)</text>
        <dbReference type="Rhea" id="RHEA:17989"/>
        <dbReference type="Rhea" id="RHEA-COMP:9863"/>
        <dbReference type="Rhea" id="RHEA-COMP:11604"/>
        <dbReference type="ChEBI" id="CHEBI:15378"/>
        <dbReference type="ChEBI" id="CHEBI:29999"/>
        <dbReference type="ChEBI" id="CHEBI:30616"/>
        <dbReference type="ChEBI" id="CHEBI:83421"/>
        <dbReference type="ChEBI" id="CHEBI:456216"/>
        <dbReference type="EC" id="2.7.11.1"/>
    </reaction>
</comment>
<dbReference type="HOGENOM" id="CLU_000288_135_2_11"/>
<gene>
    <name evidence="15" type="ordered locus">Arch_0102</name>
</gene>
<organism evidence="15 16">
    <name type="scientific">Arcanobacterium haemolyticum (strain ATCC 9345 / DSM 20595 / CCM 5947 / CCUG 17215 / LMG 16163 / NBRC 15585 / NCTC 8452 / 11018)</name>
    <dbReference type="NCBI Taxonomy" id="644284"/>
    <lineage>
        <taxon>Bacteria</taxon>
        <taxon>Bacillati</taxon>
        <taxon>Actinomycetota</taxon>
        <taxon>Actinomycetes</taxon>
        <taxon>Actinomycetales</taxon>
        <taxon>Actinomycetaceae</taxon>
        <taxon>Arcanobacterium</taxon>
    </lineage>
</organism>
<dbReference type="PROSITE" id="PS51178">
    <property type="entry name" value="PASTA"/>
    <property type="match status" value="2"/>
</dbReference>
<dbReference type="GO" id="GO:0005524">
    <property type="term" value="F:ATP binding"/>
    <property type="evidence" value="ECO:0007669"/>
    <property type="project" value="UniProtKB-UniRule"/>
</dbReference>
<dbReference type="SUPFAM" id="SSF56112">
    <property type="entry name" value="Protein kinase-like (PK-like)"/>
    <property type="match status" value="1"/>
</dbReference>
<protein>
    <recommendedName>
        <fullName evidence="1">non-specific serine/threonine protein kinase</fullName>
        <ecNumber evidence="1">2.7.11.1</ecNumber>
    </recommendedName>
</protein>
<dbReference type="EC" id="2.7.11.1" evidence="1"/>
<feature type="compositionally biased region" description="Gly residues" evidence="11">
    <location>
        <begin position="591"/>
        <end position="602"/>
    </location>
</feature>
<feature type="domain" description="PASTA" evidence="14">
    <location>
        <begin position="369"/>
        <end position="436"/>
    </location>
</feature>
<keyword evidence="6 15" id="KW-0418">Kinase</keyword>
<dbReference type="SMART" id="SM00740">
    <property type="entry name" value="PASTA"/>
    <property type="match status" value="3"/>
</dbReference>
<evidence type="ECO:0000256" key="3">
    <source>
        <dbReference type="ARBA" id="ARBA00022679"/>
    </source>
</evidence>
<dbReference type="eggNOG" id="COG2815">
    <property type="taxonomic scope" value="Bacteria"/>
</dbReference>
<dbReference type="RefSeq" id="WP_013169364.1">
    <property type="nucleotide sequence ID" value="NC_014218.1"/>
</dbReference>
<evidence type="ECO:0000259" key="13">
    <source>
        <dbReference type="PROSITE" id="PS50011"/>
    </source>
</evidence>
<feature type="domain" description="Protein kinase" evidence="13">
    <location>
        <begin position="12"/>
        <end position="280"/>
    </location>
</feature>
<dbReference type="InterPro" id="IPR017441">
    <property type="entry name" value="Protein_kinase_ATP_BS"/>
</dbReference>
<keyword evidence="12" id="KW-0472">Membrane</keyword>
<dbReference type="Gene3D" id="1.10.510.10">
    <property type="entry name" value="Transferase(Phosphotransferase) domain 1"/>
    <property type="match status" value="1"/>
</dbReference>
<dbReference type="STRING" id="644284.Arch_0102"/>
<dbReference type="CDD" id="cd14014">
    <property type="entry name" value="STKc_PknB_like"/>
    <property type="match status" value="1"/>
</dbReference>
<dbReference type="PANTHER" id="PTHR43289:SF6">
    <property type="entry name" value="SERINE_THREONINE-PROTEIN KINASE NEKL-3"/>
    <property type="match status" value="1"/>
</dbReference>
<keyword evidence="12" id="KW-0812">Transmembrane</keyword>
<dbReference type="Proteomes" id="UP000000376">
    <property type="component" value="Chromosome"/>
</dbReference>
<keyword evidence="5 10" id="KW-0547">Nucleotide-binding</keyword>
<dbReference type="AlphaFoldDB" id="D7BLR7"/>
<keyword evidence="7 10" id="KW-0067">ATP-binding</keyword>
<dbReference type="InterPro" id="IPR005543">
    <property type="entry name" value="PASTA_dom"/>
</dbReference>
<dbReference type="InterPro" id="IPR000719">
    <property type="entry name" value="Prot_kinase_dom"/>
</dbReference>
<evidence type="ECO:0000256" key="5">
    <source>
        <dbReference type="ARBA" id="ARBA00022741"/>
    </source>
</evidence>
<evidence type="ECO:0000256" key="7">
    <source>
        <dbReference type="ARBA" id="ARBA00022840"/>
    </source>
</evidence>
<keyword evidence="16" id="KW-1185">Reference proteome</keyword>
<evidence type="ECO:0000256" key="4">
    <source>
        <dbReference type="ARBA" id="ARBA00022737"/>
    </source>
</evidence>
<dbReference type="PROSITE" id="PS50011">
    <property type="entry name" value="PROTEIN_KINASE_DOM"/>
    <property type="match status" value="1"/>
</dbReference>
<sequence length="633" mass="66946">MTNIPRMLGGRYEVGDLIGRGGMAQVHIGYDTRLSRTVAIKVLRSDHVSDQTFVARFRREAQSAAALNHPAIVAVYDTGEEHITSDEGKTVSLPYIVMEYVKGRTVSELLKNGDALPINEAVQIAVGILSALEYSHREGIVHRDIKPGNIMLTHDGKVKVMDFGIARALTNSSATMTQTNSVVGTAQYLSPEQARGEVVDSRSDLYSTGCLLYELLTGRPPFRGDSAVAVAYQHVSEMPVSPAAIAPDIPDSIDRVVMKSLAKKREDRYQRAIDMRSDLLNALRGGNVSAPASASWSTQVMAAPHVPATTDGAATTVSPALTQTGITPAVEPNKKKNVVMIVLAVLLLVLAVAGLAWALTSGGSDDEKATETVTVPDLSGTDQVTARQRLEDAGLVFVLGDPQEHKDIPEGQFVSSDPAFGSQVKRGSDVVVSFSAGAGTVAIPDLTGGTFNQDAAKKELEKLGLKVGRVDVKDVPGRAKDTVTETLPAAGQQVAPGTSINIVVASGEILIDESVTSKIIGQTREAAEAYLNDTLKISSITVETEENQAFTEGTISRMEPMPGKVPFNTKVTLWVAKKPAERVPAPSQPGTGNGNGSGNGGGSHDRPGSNDSNKPRKPGGDQVPAPPEDSERP</sequence>
<dbReference type="InterPro" id="IPR011009">
    <property type="entry name" value="Kinase-like_dom_sf"/>
</dbReference>
<dbReference type="Pfam" id="PF03793">
    <property type="entry name" value="PASTA"/>
    <property type="match status" value="3"/>
</dbReference>
<dbReference type="Pfam" id="PF00069">
    <property type="entry name" value="Pkinase"/>
    <property type="match status" value="1"/>
</dbReference>
<dbReference type="PANTHER" id="PTHR43289">
    <property type="entry name" value="MITOGEN-ACTIVATED PROTEIN KINASE KINASE KINASE 20-RELATED"/>
    <property type="match status" value="1"/>
</dbReference>
<dbReference type="NCBIfam" id="NF033483">
    <property type="entry name" value="PknB_PASTA_kin"/>
    <property type="match status" value="1"/>
</dbReference>
<evidence type="ECO:0000256" key="10">
    <source>
        <dbReference type="PROSITE-ProRule" id="PRU10141"/>
    </source>
</evidence>
<accession>D7BLR7</accession>
<dbReference type="CDD" id="cd06577">
    <property type="entry name" value="PASTA_pknB"/>
    <property type="match status" value="3"/>
</dbReference>
<comment type="catalytic activity">
    <reaction evidence="8">
        <text>L-threonyl-[protein] + ATP = O-phospho-L-threonyl-[protein] + ADP + H(+)</text>
        <dbReference type="Rhea" id="RHEA:46608"/>
        <dbReference type="Rhea" id="RHEA-COMP:11060"/>
        <dbReference type="Rhea" id="RHEA-COMP:11605"/>
        <dbReference type="ChEBI" id="CHEBI:15378"/>
        <dbReference type="ChEBI" id="CHEBI:30013"/>
        <dbReference type="ChEBI" id="CHEBI:30616"/>
        <dbReference type="ChEBI" id="CHEBI:61977"/>
        <dbReference type="ChEBI" id="CHEBI:456216"/>
        <dbReference type="EC" id="2.7.11.1"/>
    </reaction>
</comment>